<dbReference type="InterPro" id="IPR015421">
    <property type="entry name" value="PyrdxlP-dep_Trfase_major"/>
</dbReference>
<dbReference type="InterPro" id="IPR036390">
    <property type="entry name" value="WH_DNA-bd_sf"/>
</dbReference>
<dbReference type="SMART" id="SM00345">
    <property type="entry name" value="HTH_GNTR"/>
    <property type="match status" value="1"/>
</dbReference>
<keyword evidence="4" id="KW-0238">DNA-binding</keyword>
<protein>
    <submittedName>
        <fullName evidence="7">PLP-dependent aminotransferase family protein</fullName>
    </submittedName>
</protein>
<keyword evidence="7" id="KW-0808">Transferase</keyword>
<evidence type="ECO:0000313" key="8">
    <source>
        <dbReference type="Proteomes" id="UP000677913"/>
    </source>
</evidence>
<keyword evidence="8" id="KW-1185">Reference proteome</keyword>
<dbReference type="CDD" id="cd07377">
    <property type="entry name" value="WHTH_GntR"/>
    <property type="match status" value="1"/>
</dbReference>
<accession>A0A8J7WST2</accession>
<organism evidence="7 8">
    <name type="scientific">Actinocrinis puniceicyclus</name>
    <dbReference type="NCBI Taxonomy" id="977794"/>
    <lineage>
        <taxon>Bacteria</taxon>
        <taxon>Bacillati</taxon>
        <taxon>Actinomycetota</taxon>
        <taxon>Actinomycetes</taxon>
        <taxon>Catenulisporales</taxon>
        <taxon>Actinospicaceae</taxon>
        <taxon>Actinocrinis</taxon>
    </lineage>
</organism>
<evidence type="ECO:0000256" key="3">
    <source>
        <dbReference type="ARBA" id="ARBA00023015"/>
    </source>
</evidence>
<dbReference type="InterPro" id="IPR051446">
    <property type="entry name" value="HTH_trans_reg/aminotransferase"/>
</dbReference>
<evidence type="ECO:0000313" key="7">
    <source>
        <dbReference type="EMBL" id="MBS2965342.1"/>
    </source>
</evidence>
<dbReference type="AlphaFoldDB" id="A0A8J7WST2"/>
<dbReference type="SUPFAM" id="SSF46785">
    <property type="entry name" value="Winged helix' DNA-binding domain"/>
    <property type="match status" value="1"/>
</dbReference>
<dbReference type="GO" id="GO:0003700">
    <property type="term" value="F:DNA-binding transcription factor activity"/>
    <property type="evidence" value="ECO:0007669"/>
    <property type="project" value="InterPro"/>
</dbReference>
<name>A0A8J7WST2_9ACTN</name>
<evidence type="ECO:0000256" key="4">
    <source>
        <dbReference type="ARBA" id="ARBA00023125"/>
    </source>
</evidence>
<dbReference type="Gene3D" id="3.40.640.10">
    <property type="entry name" value="Type I PLP-dependent aspartate aminotransferase-like (Major domain)"/>
    <property type="match status" value="1"/>
</dbReference>
<evidence type="ECO:0000256" key="5">
    <source>
        <dbReference type="ARBA" id="ARBA00023163"/>
    </source>
</evidence>
<dbReference type="EMBL" id="JAGSXH010000079">
    <property type="protein sequence ID" value="MBS2965342.1"/>
    <property type="molecule type" value="Genomic_DNA"/>
</dbReference>
<evidence type="ECO:0000256" key="2">
    <source>
        <dbReference type="ARBA" id="ARBA00022898"/>
    </source>
</evidence>
<dbReference type="GO" id="GO:0003677">
    <property type="term" value="F:DNA binding"/>
    <property type="evidence" value="ECO:0007669"/>
    <property type="project" value="UniProtKB-KW"/>
</dbReference>
<proteinExistence type="inferred from homology"/>
<comment type="caution">
    <text evidence="7">The sequence shown here is derived from an EMBL/GenBank/DDBJ whole genome shotgun (WGS) entry which is preliminary data.</text>
</comment>
<dbReference type="PANTHER" id="PTHR46577:SF1">
    <property type="entry name" value="HTH-TYPE TRANSCRIPTIONAL REGULATORY PROTEIN GABR"/>
    <property type="match status" value="1"/>
</dbReference>
<dbReference type="CDD" id="cd00609">
    <property type="entry name" value="AAT_like"/>
    <property type="match status" value="1"/>
</dbReference>
<dbReference type="InterPro" id="IPR036388">
    <property type="entry name" value="WH-like_DNA-bd_sf"/>
</dbReference>
<evidence type="ECO:0000256" key="1">
    <source>
        <dbReference type="ARBA" id="ARBA00005384"/>
    </source>
</evidence>
<keyword evidence="7" id="KW-0032">Aminotransferase</keyword>
<dbReference type="Proteomes" id="UP000677913">
    <property type="component" value="Unassembled WGS sequence"/>
</dbReference>
<dbReference type="RefSeq" id="WP_211469701.1">
    <property type="nucleotide sequence ID" value="NZ_JAGSXH010000079.1"/>
</dbReference>
<dbReference type="Pfam" id="PF00392">
    <property type="entry name" value="GntR"/>
    <property type="match status" value="1"/>
</dbReference>
<dbReference type="SUPFAM" id="SSF53383">
    <property type="entry name" value="PLP-dependent transferases"/>
    <property type="match status" value="1"/>
</dbReference>
<dbReference type="InterPro" id="IPR000524">
    <property type="entry name" value="Tscrpt_reg_HTH_GntR"/>
</dbReference>
<dbReference type="GO" id="GO:0008483">
    <property type="term" value="F:transaminase activity"/>
    <property type="evidence" value="ECO:0007669"/>
    <property type="project" value="UniProtKB-KW"/>
</dbReference>
<reference evidence="7" key="1">
    <citation type="submission" date="2021-04" db="EMBL/GenBank/DDBJ databases">
        <title>Genome based classification of Actinospica acidithermotolerans sp. nov., an actinobacterium isolated from an Indonesian hot spring.</title>
        <authorList>
            <person name="Kusuma A.B."/>
            <person name="Putra K.E."/>
            <person name="Nafisah S."/>
            <person name="Loh J."/>
            <person name="Nouioui I."/>
            <person name="Goodfellow M."/>
        </authorList>
    </citation>
    <scope>NUCLEOTIDE SEQUENCE</scope>
    <source>
        <strain evidence="7">DSM 45618</strain>
    </source>
</reference>
<keyword evidence="2" id="KW-0663">Pyridoxal phosphate</keyword>
<feature type="domain" description="HTH gntR-type" evidence="6">
    <location>
        <begin position="29"/>
        <end position="97"/>
    </location>
</feature>
<dbReference type="PANTHER" id="PTHR46577">
    <property type="entry name" value="HTH-TYPE TRANSCRIPTIONAL REGULATORY PROTEIN GABR"/>
    <property type="match status" value="1"/>
</dbReference>
<dbReference type="PROSITE" id="PS50949">
    <property type="entry name" value="HTH_GNTR"/>
    <property type="match status" value="1"/>
</dbReference>
<dbReference type="InterPro" id="IPR015424">
    <property type="entry name" value="PyrdxlP-dep_Trfase"/>
</dbReference>
<dbReference type="GO" id="GO:0030170">
    <property type="term" value="F:pyridoxal phosphate binding"/>
    <property type="evidence" value="ECO:0007669"/>
    <property type="project" value="InterPro"/>
</dbReference>
<dbReference type="InterPro" id="IPR004839">
    <property type="entry name" value="Aminotransferase_I/II_large"/>
</dbReference>
<sequence>MSRSKPDPVDRSKTGADFLQLHLAEAPPGGLSDWLAERLRRAIADGRLPVGSKLPPSRVLAEELRVSRGVITEAYQRLTEDGQIAGRGRAGTIVLAAPLAAHPATNTTTHTAAHTISVAYSDIAAPGDAARVTAPDAAGAARSPFHPRSRPGVGSVFWEEPAADVFESLRAGAARIDLTPGVPDLTAFPRAAWLRAERQVLARLSPGDFGYGDPRGARPFRDAVAHWLARNRGIRAEPDDVVIVAGVSQALGLVAGVLLDEGIDEIALEDPGSLGVRQHLQSHRLATTAIPVDAAGLRVDALRASGAPAVVLTPAHQFPTGVVLDGPRRRELLRWAREGGLLLEDDYDAEHRYDRPPVPAVYSLLPEQVFYTGSVSKILAPALRVGWLLAPPRYRDAIIARKRYADLGNAVLPQLVLAELMETGAMERHLRMLRNRHRRRRDAMIEAIGTHLPRARVHGAAAGLHLMITFDAAVRDTQLAAEALARGVKTQPLSWHYQQPGEPGLVLGYAACTPSDAAEGIAILGRVVREALG</sequence>
<comment type="similarity">
    <text evidence="1">In the C-terminal section; belongs to the class-I pyridoxal-phosphate-dependent aminotransferase family.</text>
</comment>
<dbReference type="Gene3D" id="1.10.10.10">
    <property type="entry name" value="Winged helix-like DNA-binding domain superfamily/Winged helix DNA-binding domain"/>
    <property type="match status" value="1"/>
</dbReference>
<keyword evidence="3" id="KW-0805">Transcription regulation</keyword>
<keyword evidence="5" id="KW-0804">Transcription</keyword>
<gene>
    <name evidence="7" type="ORF">KGA66_19990</name>
</gene>
<dbReference type="Pfam" id="PF00155">
    <property type="entry name" value="Aminotran_1_2"/>
    <property type="match status" value="1"/>
</dbReference>
<evidence type="ECO:0000259" key="6">
    <source>
        <dbReference type="PROSITE" id="PS50949"/>
    </source>
</evidence>